<proteinExistence type="predicted"/>
<organism evidence="1 2">
    <name type="scientific">Thalassospira xianhensis MCCC 1A02616</name>
    <dbReference type="NCBI Taxonomy" id="1177929"/>
    <lineage>
        <taxon>Bacteria</taxon>
        <taxon>Pseudomonadati</taxon>
        <taxon>Pseudomonadota</taxon>
        <taxon>Alphaproteobacteria</taxon>
        <taxon>Rhodospirillales</taxon>
        <taxon>Thalassospiraceae</taxon>
        <taxon>Thalassospira</taxon>
    </lineage>
</organism>
<gene>
    <name evidence="1" type="ORF">TH5_00795</name>
</gene>
<comment type="caution">
    <text evidence="1">The sequence shown here is derived from an EMBL/GenBank/DDBJ whole genome shotgun (WGS) entry which is preliminary data.</text>
</comment>
<dbReference type="EMBL" id="JPWA01000001">
    <property type="protein sequence ID" value="RCK07646.1"/>
    <property type="molecule type" value="Genomic_DNA"/>
</dbReference>
<evidence type="ECO:0000313" key="2">
    <source>
        <dbReference type="Proteomes" id="UP000252419"/>
    </source>
</evidence>
<dbReference type="RefSeq" id="WP_147250007.1">
    <property type="nucleotide sequence ID" value="NZ_JPWA01000001.1"/>
</dbReference>
<accession>A0A367UH66</accession>
<evidence type="ECO:0000313" key="1">
    <source>
        <dbReference type="EMBL" id="RCK07646.1"/>
    </source>
</evidence>
<reference evidence="1 2" key="1">
    <citation type="submission" date="2014-07" db="EMBL/GenBank/DDBJ databases">
        <title>Draft genome sequence of Thalassospira xianhensis P-4 (MCCC 1A02616).</title>
        <authorList>
            <person name="Lai Q."/>
            <person name="Shao Z."/>
        </authorList>
    </citation>
    <scope>NUCLEOTIDE SEQUENCE [LARGE SCALE GENOMIC DNA]</scope>
    <source>
        <strain evidence="1 2">MCCC 1A02616</strain>
    </source>
</reference>
<dbReference type="Proteomes" id="UP000252419">
    <property type="component" value="Unassembled WGS sequence"/>
</dbReference>
<protein>
    <submittedName>
        <fullName evidence="1">Uncharacterized protein</fullName>
    </submittedName>
</protein>
<dbReference type="AlphaFoldDB" id="A0A367UH66"/>
<name>A0A367UH66_9PROT</name>
<sequence>MDITSELIQKYTSGLCYPMAIALHTITGWPIQTVSVRSKSRSGVAHSWVKSPDGLAFDISGAFIQGAMVDRYAPLNPQLSEGDLKRYKEYRRGMLFSTHRTTAEFLEELQDFYGEPAKFKADYLPFMWEQVEVAKEIALGALQNYFPELPFAPHYATAPNL</sequence>
<keyword evidence="2" id="KW-1185">Reference proteome</keyword>